<reference evidence="2 3" key="1">
    <citation type="submission" date="2018-04" db="EMBL/GenBank/DDBJ databases">
        <title>Genomic Encyclopedia of Type Strains, Phase IV (KMG-IV): sequencing the most valuable type-strain genomes for metagenomic binning, comparative biology and taxonomic classification.</title>
        <authorList>
            <person name="Goeker M."/>
        </authorList>
    </citation>
    <scope>NUCLEOTIDE SEQUENCE [LARGE SCALE GENOMIC DNA]</scope>
    <source>
        <strain evidence="2 3">DSM 104150</strain>
    </source>
</reference>
<gene>
    <name evidence="2" type="ORF">C8D93_102540</name>
</gene>
<dbReference type="Proteomes" id="UP000248330">
    <property type="component" value="Unassembled WGS sequence"/>
</dbReference>
<proteinExistence type="predicted"/>
<name>A0A318EDV6_9GAMM</name>
<dbReference type="Pfam" id="PF20549">
    <property type="entry name" value="DUF6763"/>
    <property type="match status" value="1"/>
</dbReference>
<dbReference type="EMBL" id="QICN01000002">
    <property type="protein sequence ID" value="PXV70681.1"/>
    <property type="molecule type" value="Genomic_DNA"/>
</dbReference>
<organism evidence="2 3">
    <name type="scientific">Sinimarinibacterium flocculans</name>
    <dbReference type="NCBI Taxonomy" id="985250"/>
    <lineage>
        <taxon>Bacteria</taxon>
        <taxon>Pseudomonadati</taxon>
        <taxon>Pseudomonadota</taxon>
        <taxon>Gammaproteobacteria</taxon>
        <taxon>Nevskiales</taxon>
        <taxon>Nevskiaceae</taxon>
        <taxon>Sinimarinibacterium</taxon>
    </lineage>
</organism>
<protein>
    <submittedName>
        <fullName evidence="2">Uncharacterized protein</fullName>
    </submittedName>
</protein>
<dbReference type="OrthoDB" id="7062948at2"/>
<dbReference type="RefSeq" id="WP_110264377.1">
    <property type="nucleotide sequence ID" value="NZ_CAKZQT010000035.1"/>
</dbReference>
<dbReference type="AlphaFoldDB" id="A0A318EDV6"/>
<dbReference type="InterPro" id="IPR046651">
    <property type="entry name" value="DUF6763"/>
</dbReference>
<comment type="caution">
    <text evidence="2">The sequence shown here is derived from an EMBL/GenBank/DDBJ whole genome shotgun (WGS) entry which is preliminary data.</text>
</comment>
<evidence type="ECO:0000256" key="1">
    <source>
        <dbReference type="SAM" id="MobiDB-lite"/>
    </source>
</evidence>
<keyword evidence="3" id="KW-1185">Reference proteome</keyword>
<evidence type="ECO:0000313" key="2">
    <source>
        <dbReference type="EMBL" id="PXV70681.1"/>
    </source>
</evidence>
<evidence type="ECO:0000313" key="3">
    <source>
        <dbReference type="Proteomes" id="UP000248330"/>
    </source>
</evidence>
<feature type="region of interest" description="Disordered" evidence="1">
    <location>
        <begin position="62"/>
        <end position="88"/>
    </location>
</feature>
<accession>A0A318EDV6</accession>
<sequence>MAEWLSDLAVGQWFKVDGEPFEIVGVDAKAEIVLVQHYDGTLEEFDFDTWMELAAQSCAPPEDYSGALDIEPEDYGLDRDDGTPHAGRWDNPLDLIDINGL</sequence>